<organism evidence="3 4">
    <name type="scientific">Limulus polyphemus</name>
    <name type="common">Atlantic horseshoe crab</name>
    <dbReference type="NCBI Taxonomy" id="6850"/>
    <lineage>
        <taxon>Eukaryota</taxon>
        <taxon>Metazoa</taxon>
        <taxon>Ecdysozoa</taxon>
        <taxon>Arthropoda</taxon>
        <taxon>Chelicerata</taxon>
        <taxon>Merostomata</taxon>
        <taxon>Xiphosura</taxon>
        <taxon>Limulidae</taxon>
        <taxon>Limulus</taxon>
    </lineage>
</organism>
<keyword evidence="1" id="KW-0812">Transmembrane</keyword>
<keyword evidence="1" id="KW-0472">Membrane</keyword>
<dbReference type="Pfam" id="PF00168">
    <property type="entry name" value="C2"/>
    <property type="match status" value="2"/>
</dbReference>
<keyword evidence="3" id="KW-1185">Reference proteome</keyword>
<dbReference type="Proteomes" id="UP000694941">
    <property type="component" value="Unplaced"/>
</dbReference>
<dbReference type="SUPFAM" id="SSF49562">
    <property type="entry name" value="C2 domain (Calcium/lipid-binding domain, CaLB)"/>
    <property type="match status" value="2"/>
</dbReference>
<evidence type="ECO:0000256" key="1">
    <source>
        <dbReference type="SAM" id="Phobius"/>
    </source>
</evidence>
<keyword evidence="1" id="KW-1133">Transmembrane helix</keyword>
<evidence type="ECO:0000259" key="2">
    <source>
        <dbReference type="PROSITE" id="PS50004"/>
    </source>
</evidence>
<name>A0ABM1T3K8_LIMPO</name>
<sequence length="459" mass="53141">MSYRIRTHNHFTQTSECVYCVVQRKNCVNYDYKMWEINDWTKILFVVMSAVSGFLAVLVIFLYWRFYTLKKQKQSSANIQDSCKVLLESKGIPKTIAVNQNMYADDPTLKCQPPPQPSFLHLEHLKTQNYYDSSFSDTDCETEHQDVKAGLSHSAADDLDSSREDTEDSLRCEQISIKKAPVIEFGLVYVSSKKSLTIHVIRVTNLPLRYRKNCSSYVKVSLFGHKKISRNTPVSKKSLNPEFEENFTFEYYTLEELQQFILRLSVYIKHSHFPKNRRIGDFWLNLSRLELTPNVYQILSGEILPPKTSRSTLSVADLGFLFITLQYQSEANRLKVMVRKANNLRRQTAVSITQSEYYVIINLFRGIKAITYKETRPISGPNPVWNQPFIFDIPEEFVHQYSLQFLLMRGRIYSRDGVVGQVLVGPGSTSLGITHWNEAMTPAAVETTKWHNIIQVDKY</sequence>
<dbReference type="PROSITE" id="PS50004">
    <property type="entry name" value="C2"/>
    <property type="match status" value="2"/>
</dbReference>
<feature type="domain" description="C2" evidence="2">
    <location>
        <begin position="317"/>
        <end position="451"/>
    </location>
</feature>
<reference evidence="4" key="1">
    <citation type="submission" date="2025-08" db="UniProtKB">
        <authorList>
            <consortium name="RefSeq"/>
        </authorList>
    </citation>
    <scope>IDENTIFICATION</scope>
    <source>
        <tissue evidence="4">Muscle</tissue>
    </source>
</reference>
<feature type="transmembrane region" description="Helical" evidence="1">
    <location>
        <begin position="43"/>
        <end position="64"/>
    </location>
</feature>
<dbReference type="Gene3D" id="2.60.40.150">
    <property type="entry name" value="C2 domain"/>
    <property type="match status" value="2"/>
</dbReference>
<protein>
    <submittedName>
        <fullName evidence="4">Synaptotagmin-4-like isoform X1</fullName>
    </submittedName>
</protein>
<evidence type="ECO:0000313" key="4">
    <source>
        <dbReference type="RefSeq" id="XP_022250464.1"/>
    </source>
</evidence>
<dbReference type="GeneID" id="106466687"/>
<evidence type="ECO:0000313" key="3">
    <source>
        <dbReference type="Proteomes" id="UP000694941"/>
    </source>
</evidence>
<gene>
    <name evidence="4" type="primary">LOC106466687</name>
</gene>
<feature type="domain" description="C2" evidence="2">
    <location>
        <begin position="179"/>
        <end position="299"/>
    </location>
</feature>
<dbReference type="PANTHER" id="PTHR10024:SF351">
    <property type="entry name" value="SYNAPTOTAGMIN-4-LIKE"/>
    <property type="match status" value="1"/>
</dbReference>
<accession>A0ABM1T3K8</accession>
<dbReference type="SMART" id="SM00239">
    <property type="entry name" value="C2"/>
    <property type="match status" value="2"/>
</dbReference>
<proteinExistence type="predicted"/>
<dbReference type="RefSeq" id="XP_022250464.1">
    <property type="nucleotide sequence ID" value="XM_022394756.1"/>
</dbReference>
<dbReference type="InterPro" id="IPR035892">
    <property type="entry name" value="C2_domain_sf"/>
</dbReference>
<dbReference type="PANTHER" id="PTHR10024">
    <property type="entry name" value="SYNAPTOTAGMIN"/>
    <property type="match status" value="1"/>
</dbReference>
<dbReference type="InterPro" id="IPR000008">
    <property type="entry name" value="C2_dom"/>
</dbReference>